<feature type="domain" description="C2H2-type" evidence="12">
    <location>
        <begin position="204"/>
        <end position="227"/>
    </location>
</feature>
<comment type="caution">
    <text evidence="13">The sequence shown here is derived from an EMBL/GenBank/DDBJ whole genome shotgun (WGS) entry which is preliminary data.</text>
</comment>
<dbReference type="FunFam" id="3.30.160.60:FF:000733">
    <property type="entry name" value="Zinc finger protein 236 variant"/>
    <property type="match status" value="1"/>
</dbReference>
<evidence type="ECO:0000256" key="8">
    <source>
        <dbReference type="ARBA" id="ARBA00023163"/>
    </source>
</evidence>
<dbReference type="GO" id="GO:0008270">
    <property type="term" value="F:zinc ion binding"/>
    <property type="evidence" value="ECO:0007669"/>
    <property type="project" value="UniProtKB-KW"/>
</dbReference>
<evidence type="ECO:0000256" key="9">
    <source>
        <dbReference type="ARBA" id="ARBA00023242"/>
    </source>
</evidence>
<evidence type="ECO:0000256" key="3">
    <source>
        <dbReference type="ARBA" id="ARBA00022737"/>
    </source>
</evidence>
<dbReference type="Pfam" id="PF00096">
    <property type="entry name" value="zf-C2H2"/>
    <property type="match status" value="2"/>
</dbReference>
<dbReference type="Pfam" id="PF23611">
    <property type="entry name" value="zf-C2H2_16"/>
    <property type="match status" value="5"/>
</dbReference>
<reference evidence="13" key="1">
    <citation type="journal article" date="2019" name="bioRxiv">
        <title>The Genome of the Zebra Mussel, Dreissena polymorpha: A Resource for Invasive Species Research.</title>
        <authorList>
            <person name="McCartney M.A."/>
            <person name="Auch B."/>
            <person name="Kono T."/>
            <person name="Mallez S."/>
            <person name="Zhang Y."/>
            <person name="Obille A."/>
            <person name="Becker A."/>
            <person name="Abrahante J.E."/>
            <person name="Garbe J."/>
            <person name="Badalamenti J.P."/>
            <person name="Herman A."/>
            <person name="Mangelson H."/>
            <person name="Liachko I."/>
            <person name="Sullivan S."/>
            <person name="Sone E.D."/>
            <person name="Koren S."/>
            <person name="Silverstein K.A.T."/>
            <person name="Beckman K.B."/>
            <person name="Gohl D.M."/>
        </authorList>
    </citation>
    <scope>NUCLEOTIDE SEQUENCE</scope>
    <source>
        <strain evidence="13">Duluth1</strain>
        <tissue evidence="13">Whole animal</tissue>
    </source>
</reference>
<keyword evidence="7" id="KW-0238">DNA-binding</keyword>
<dbReference type="FunFam" id="3.30.160.60:FF:000446">
    <property type="entry name" value="Zinc finger protein"/>
    <property type="match status" value="4"/>
</dbReference>
<keyword evidence="4 10" id="KW-0863">Zinc-finger</keyword>
<keyword evidence="6" id="KW-0805">Transcription regulation</keyword>
<feature type="domain" description="C2H2-type" evidence="12">
    <location>
        <begin position="344"/>
        <end position="371"/>
    </location>
</feature>
<dbReference type="AlphaFoldDB" id="A0A9D4D9Q1"/>
<feature type="domain" description="C2H2-type" evidence="12">
    <location>
        <begin position="372"/>
        <end position="399"/>
    </location>
</feature>
<dbReference type="SMART" id="SM00355">
    <property type="entry name" value="ZnF_C2H2"/>
    <property type="match status" value="7"/>
</dbReference>
<reference evidence="13" key="2">
    <citation type="submission" date="2020-11" db="EMBL/GenBank/DDBJ databases">
        <authorList>
            <person name="McCartney M.A."/>
            <person name="Auch B."/>
            <person name="Kono T."/>
            <person name="Mallez S."/>
            <person name="Becker A."/>
            <person name="Gohl D.M."/>
            <person name="Silverstein K.A.T."/>
            <person name="Koren S."/>
            <person name="Bechman K.B."/>
            <person name="Herman A."/>
            <person name="Abrahante J.E."/>
            <person name="Garbe J."/>
        </authorList>
    </citation>
    <scope>NUCLEOTIDE SEQUENCE</scope>
    <source>
        <strain evidence="13">Duluth1</strain>
        <tissue evidence="13">Whole animal</tissue>
    </source>
</reference>
<evidence type="ECO:0000259" key="12">
    <source>
        <dbReference type="PROSITE" id="PS50157"/>
    </source>
</evidence>
<proteinExistence type="predicted"/>
<feature type="domain" description="C2H2-type" evidence="12">
    <location>
        <begin position="232"/>
        <end position="259"/>
    </location>
</feature>
<dbReference type="SUPFAM" id="SSF57667">
    <property type="entry name" value="beta-beta-alpha zinc fingers"/>
    <property type="match status" value="4"/>
</dbReference>
<evidence type="ECO:0000256" key="2">
    <source>
        <dbReference type="ARBA" id="ARBA00022723"/>
    </source>
</evidence>
<feature type="domain" description="C2H2-type" evidence="12">
    <location>
        <begin position="260"/>
        <end position="287"/>
    </location>
</feature>
<keyword evidence="14" id="KW-1185">Reference proteome</keyword>
<evidence type="ECO:0000313" key="13">
    <source>
        <dbReference type="EMBL" id="KAH3741180.1"/>
    </source>
</evidence>
<feature type="compositionally biased region" description="Basic and acidic residues" evidence="11">
    <location>
        <begin position="1"/>
        <end position="21"/>
    </location>
</feature>
<dbReference type="Proteomes" id="UP000828390">
    <property type="component" value="Unassembled WGS sequence"/>
</dbReference>
<dbReference type="GO" id="GO:0003700">
    <property type="term" value="F:DNA-binding transcription factor activity"/>
    <property type="evidence" value="ECO:0007669"/>
    <property type="project" value="TreeGrafter"/>
</dbReference>
<organism evidence="13 14">
    <name type="scientific">Dreissena polymorpha</name>
    <name type="common">Zebra mussel</name>
    <name type="synonym">Mytilus polymorpha</name>
    <dbReference type="NCBI Taxonomy" id="45954"/>
    <lineage>
        <taxon>Eukaryota</taxon>
        <taxon>Metazoa</taxon>
        <taxon>Spiralia</taxon>
        <taxon>Lophotrochozoa</taxon>
        <taxon>Mollusca</taxon>
        <taxon>Bivalvia</taxon>
        <taxon>Autobranchia</taxon>
        <taxon>Heteroconchia</taxon>
        <taxon>Euheterodonta</taxon>
        <taxon>Imparidentia</taxon>
        <taxon>Neoheterodontei</taxon>
        <taxon>Myida</taxon>
        <taxon>Dreissenoidea</taxon>
        <taxon>Dreissenidae</taxon>
        <taxon>Dreissena</taxon>
    </lineage>
</organism>
<dbReference type="FunFam" id="3.30.160.60:FF:001485">
    <property type="entry name" value="Krueppel-related zinc finger protein"/>
    <property type="match status" value="1"/>
</dbReference>
<sequence length="404" mass="46014">MDKDSKETTNSHDNSSVKEELESPIPSSSDIEKISQEPYTIRNSRDKKHVLYEEPKEEPINVDEIVTKVRTTPSRKYHKIFCSRNKGYMDANAEHETPSPPIKAPDEAKDVLPKTLKKGYAPAVNQPNSIESPKSNGELPSEAFKNKLEVPETDTAMEVETPQSSSHETDEGEQLLIRHGDEIARELGLIRDKNLSSKNNGHLKKCDLCGYACKTIGNLKTHMRMHTYGSSFKCELCGYACNQKLKMKTHMRIHTGERPYKCEVCDHAFKTSGNLKTHMRIHTGERPYMCEVCDHACKTSGQLKIHMRIHTEEKPYMCEVCDHACKTSGQLKIHMRIHTGERPYKCEVCDHACKTSGNLKTHMRIHTGERLYMCEVCDHACKTSGELKIHMRIHTGERPDPARR</sequence>
<protein>
    <recommendedName>
        <fullName evidence="12">C2H2-type domain-containing protein</fullName>
    </recommendedName>
</protein>
<feature type="region of interest" description="Disordered" evidence="11">
    <location>
        <begin position="1"/>
        <end position="52"/>
    </location>
</feature>
<evidence type="ECO:0000256" key="7">
    <source>
        <dbReference type="ARBA" id="ARBA00023125"/>
    </source>
</evidence>
<dbReference type="InterPro" id="IPR036236">
    <property type="entry name" value="Znf_C2H2_sf"/>
</dbReference>
<evidence type="ECO:0000256" key="11">
    <source>
        <dbReference type="SAM" id="MobiDB-lite"/>
    </source>
</evidence>
<keyword evidence="2" id="KW-0479">Metal-binding</keyword>
<dbReference type="InterPro" id="IPR056438">
    <property type="entry name" value="Znf-C2H2_CTCF"/>
</dbReference>
<evidence type="ECO:0000256" key="5">
    <source>
        <dbReference type="ARBA" id="ARBA00022833"/>
    </source>
</evidence>
<keyword evidence="9" id="KW-0539">Nucleus</keyword>
<accession>A0A9D4D9Q1</accession>
<dbReference type="PANTHER" id="PTHR24404">
    <property type="entry name" value="ZINC FINGER PROTEIN"/>
    <property type="match status" value="1"/>
</dbReference>
<dbReference type="PROSITE" id="PS50157">
    <property type="entry name" value="ZINC_FINGER_C2H2_2"/>
    <property type="match status" value="7"/>
</dbReference>
<evidence type="ECO:0000256" key="1">
    <source>
        <dbReference type="ARBA" id="ARBA00004123"/>
    </source>
</evidence>
<dbReference type="Gene3D" id="3.30.160.60">
    <property type="entry name" value="Classic Zinc Finger"/>
    <property type="match status" value="7"/>
</dbReference>
<feature type="domain" description="C2H2-type" evidence="12">
    <location>
        <begin position="288"/>
        <end position="315"/>
    </location>
</feature>
<keyword evidence="3" id="KW-0677">Repeat</keyword>
<dbReference type="InterPro" id="IPR050589">
    <property type="entry name" value="Ikaros_C2H2-ZF"/>
</dbReference>
<comment type="subcellular location">
    <subcellularLocation>
        <location evidence="1">Nucleus</location>
    </subcellularLocation>
</comment>
<evidence type="ECO:0000313" key="14">
    <source>
        <dbReference type="Proteomes" id="UP000828390"/>
    </source>
</evidence>
<keyword evidence="8" id="KW-0804">Transcription</keyword>
<evidence type="ECO:0000256" key="6">
    <source>
        <dbReference type="ARBA" id="ARBA00023015"/>
    </source>
</evidence>
<evidence type="ECO:0000256" key="10">
    <source>
        <dbReference type="PROSITE-ProRule" id="PRU00042"/>
    </source>
</evidence>
<feature type="domain" description="C2H2-type" evidence="12">
    <location>
        <begin position="316"/>
        <end position="343"/>
    </location>
</feature>
<dbReference type="EMBL" id="JAIWYP010000011">
    <property type="protein sequence ID" value="KAH3741180.1"/>
    <property type="molecule type" value="Genomic_DNA"/>
</dbReference>
<dbReference type="GO" id="GO:0005634">
    <property type="term" value="C:nucleus"/>
    <property type="evidence" value="ECO:0007669"/>
    <property type="project" value="UniProtKB-SubCell"/>
</dbReference>
<gene>
    <name evidence="13" type="ORF">DPMN_047900</name>
</gene>
<name>A0A9D4D9Q1_DREPO</name>
<evidence type="ECO:0000256" key="4">
    <source>
        <dbReference type="ARBA" id="ARBA00022771"/>
    </source>
</evidence>
<feature type="compositionally biased region" description="Polar residues" evidence="11">
    <location>
        <begin position="125"/>
        <end position="135"/>
    </location>
</feature>
<dbReference type="GO" id="GO:0006357">
    <property type="term" value="P:regulation of transcription by RNA polymerase II"/>
    <property type="evidence" value="ECO:0007669"/>
    <property type="project" value="TreeGrafter"/>
</dbReference>
<keyword evidence="5" id="KW-0862">Zinc</keyword>
<dbReference type="PROSITE" id="PS00028">
    <property type="entry name" value="ZINC_FINGER_C2H2_1"/>
    <property type="match status" value="7"/>
</dbReference>
<feature type="region of interest" description="Disordered" evidence="11">
    <location>
        <begin position="120"/>
        <end position="140"/>
    </location>
</feature>
<dbReference type="FunFam" id="3.30.160.60:FF:002452">
    <property type="entry name" value="zinc finger protein 142 isoform X4"/>
    <property type="match status" value="1"/>
</dbReference>
<dbReference type="InterPro" id="IPR013087">
    <property type="entry name" value="Znf_C2H2_type"/>
</dbReference>
<dbReference type="PANTHER" id="PTHR24404:SF114">
    <property type="entry name" value="KLUMPFUSS, ISOFORM B-RELATED"/>
    <property type="match status" value="1"/>
</dbReference>
<dbReference type="GO" id="GO:0000978">
    <property type="term" value="F:RNA polymerase II cis-regulatory region sequence-specific DNA binding"/>
    <property type="evidence" value="ECO:0007669"/>
    <property type="project" value="TreeGrafter"/>
</dbReference>